<feature type="transmembrane region" description="Helical" evidence="5">
    <location>
        <begin position="18"/>
        <end position="40"/>
    </location>
</feature>
<dbReference type="Gene3D" id="1.20.1250.20">
    <property type="entry name" value="MFS general substrate transporter like domains"/>
    <property type="match status" value="1"/>
</dbReference>
<keyword evidence="8" id="KW-1185">Reference proteome</keyword>
<feature type="transmembrane region" description="Helical" evidence="5">
    <location>
        <begin position="78"/>
        <end position="96"/>
    </location>
</feature>
<proteinExistence type="predicted"/>
<dbReference type="GO" id="GO:0005886">
    <property type="term" value="C:plasma membrane"/>
    <property type="evidence" value="ECO:0007669"/>
    <property type="project" value="UniProtKB-SubCell"/>
</dbReference>
<keyword evidence="3 5" id="KW-1133">Transmembrane helix</keyword>
<dbReference type="InterPro" id="IPR036259">
    <property type="entry name" value="MFS_trans_sf"/>
</dbReference>
<dbReference type="Pfam" id="PF07690">
    <property type="entry name" value="MFS_1"/>
    <property type="match status" value="1"/>
</dbReference>
<dbReference type="SUPFAM" id="SSF103473">
    <property type="entry name" value="MFS general substrate transporter"/>
    <property type="match status" value="1"/>
</dbReference>
<reference evidence="7 8" key="1">
    <citation type="submission" date="2020-11" db="EMBL/GenBank/DDBJ databases">
        <title>Arthrobacter antarcticus sp. nov., isolated from Antarctic Soil.</title>
        <authorList>
            <person name="Li J."/>
        </authorList>
    </citation>
    <scope>NUCLEOTIDE SEQUENCE [LARGE SCALE GENOMIC DNA]</scope>
    <source>
        <strain evidence="7 8">Z1-20</strain>
    </source>
</reference>
<accession>A0A931CT61</accession>
<evidence type="ECO:0000259" key="6">
    <source>
        <dbReference type="PROSITE" id="PS50850"/>
    </source>
</evidence>
<name>A0A931CT61_9MICC</name>
<evidence type="ECO:0000256" key="3">
    <source>
        <dbReference type="ARBA" id="ARBA00022989"/>
    </source>
</evidence>
<dbReference type="PANTHER" id="PTHR23542:SF1">
    <property type="entry name" value="MAJOR FACILITATOR SUPERFAMILY (MFS) PROFILE DOMAIN-CONTAINING PROTEIN"/>
    <property type="match status" value="1"/>
</dbReference>
<dbReference type="EMBL" id="JADNYM010000008">
    <property type="protein sequence ID" value="MBG0739328.1"/>
    <property type="molecule type" value="Genomic_DNA"/>
</dbReference>
<dbReference type="Proteomes" id="UP000655366">
    <property type="component" value="Unassembled WGS sequence"/>
</dbReference>
<dbReference type="GO" id="GO:0022857">
    <property type="term" value="F:transmembrane transporter activity"/>
    <property type="evidence" value="ECO:0007669"/>
    <property type="project" value="InterPro"/>
</dbReference>
<feature type="transmembrane region" description="Helical" evidence="5">
    <location>
        <begin position="102"/>
        <end position="126"/>
    </location>
</feature>
<evidence type="ECO:0000256" key="5">
    <source>
        <dbReference type="SAM" id="Phobius"/>
    </source>
</evidence>
<evidence type="ECO:0000256" key="1">
    <source>
        <dbReference type="ARBA" id="ARBA00004651"/>
    </source>
</evidence>
<comment type="subcellular location">
    <subcellularLocation>
        <location evidence="1">Cell membrane</location>
        <topology evidence="1">Multi-pass membrane protein</topology>
    </subcellularLocation>
</comment>
<feature type="transmembrane region" description="Helical" evidence="5">
    <location>
        <begin position="241"/>
        <end position="262"/>
    </location>
</feature>
<feature type="transmembrane region" description="Helical" evidence="5">
    <location>
        <begin position="138"/>
        <end position="161"/>
    </location>
</feature>
<evidence type="ECO:0000313" key="8">
    <source>
        <dbReference type="Proteomes" id="UP000655366"/>
    </source>
</evidence>
<feature type="transmembrane region" description="Helical" evidence="5">
    <location>
        <begin position="395"/>
        <end position="415"/>
    </location>
</feature>
<dbReference type="InterPro" id="IPR011701">
    <property type="entry name" value="MFS"/>
</dbReference>
<keyword evidence="2 5" id="KW-0812">Transmembrane</keyword>
<dbReference type="PROSITE" id="PS50850">
    <property type="entry name" value="MFS"/>
    <property type="match status" value="1"/>
</dbReference>
<protein>
    <submittedName>
        <fullName evidence="7">MFS transporter</fullName>
    </submittedName>
</protein>
<dbReference type="InterPro" id="IPR020846">
    <property type="entry name" value="MFS_dom"/>
</dbReference>
<feature type="transmembrane region" description="Helical" evidence="5">
    <location>
        <begin position="167"/>
        <end position="187"/>
    </location>
</feature>
<evidence type="ECO:0000313" key="7">
    <source>
        <dbReference type="EMBL" id="MBG0739328.1"/>
    </source>
</evidence>
<feature type="domain" description="Major facilitator superfamily (MFS) profile" evidence="6">
    <location>
        <begin position="231"/>
        <end position="429"/>
    </location>
</feature>
<feature type="transmembrane region" description="Helical" evidence="5">
    <location>
        <begin position="282"/>
        <end position="303"/>
    </location>
</feature>
<keyword evidence="4 5" id="KW-0472">Membrane</keyword>
<sequence>MNFAGYRELLSIAPVRRLLLVAMLARIPHAAAGVLVTLHVVDTMGLGYGAAGGVAAAVTVGIALGAPWRGKRVDLVGLRRALIPSVISEVAVWSVAPFLGYQLLLVAAVIGGLFSVPIFSVVRQALGVMVPPAKRRTAYALDAVGAELTFMVGPAAGVLLATTLHSVAGLILIGAASAVAGLLLMWFNPPTRSGQPDSYQQDVNDEVASMEELSPAEAADSQSFAGTNAVGRFWGRTRGNLAWLNVGVIAVLGASLGAGLVLSGTDVGIVAVLRDSGQISEMGIVLVFWCAASVVGGLIYGALSRPVNPLWMLAAMAVLTIPMGFATDTWTLALYSIPPGLLCAPVLTSSAERIAELVAEKRRGEAMGWYGSSLTLGSAVGAPFGGMMIDAVGPWGGFTMIGVLAAVLALAGLLAQSLRRRSLRYPASV</sequence>
<gene>
    <name evidence="7" type="ORF">IV500_07985</name>
</gene>
<dbReference type="RefSeq" id="WP_196396267.1">
    <property type="nucleotide sequence ID" value="NZ_JADNYM010000008.1"/>
</dbReference>
<dbReference type="AlphaFoldDB" id="A0A931CT61"/>
<evidence type="ECO:0000256" key="2">
    <source>
        <dbReference type="ARBA" id="ARBA00022692"/>
    </source>
</evidence>
<evidence type="ECO:0000256" key="4">
    <source>
        <dbReference type="ARBA" id="ARBA00023136"/>
    </source>
</evidence>
<comment type="caution">
    <text evidence="7">The sequence shown here is derived from an EMBL/GenBank/DDBJ whole genome shotgun (WGS) entry which is preliminary data.</text>
</comment>
<dbReference type="PANTHER" id="PTHR23542">
    <property type="match status" value="1"/>
</dbReference>
<feature type="transmembrane region" description="Helical" evidence="5">
    <location>
        <begin position="310"/>
        <end position="327"/>
    </location>
</feature>
<feature type="transmembrane region" description="Helical" evidence="5">
    <location>
        <begin position="46"/>
        <end position="66"/>
    </location>
</feature>
<organism evidence="7 8">
    <name type="scientific">Arthrobacter terrae</name>
    <dbReference type="NCBI Taxonomy" id="2935737"/>
    <lineage>
        <taxon>Bacteria</taxon>
        <taxon>Bacillati</taxon>
        <taxon>Actinomycetota</taxon>
        <taxon>Actinomycetes</taxon>
        <taxon>Micrococcales</taxon>
        <taxon>Micrococcaceae</taxon>
        <taxon>Arthrobacter</taxon>
    </lineage>
</organism>